<dbReference type="Proteomes" id="UP000620670">
    <property type="component" value="Unassembled WGS sequence"/>
</dbReference>
<protein>
    <submittedName>
        <fullName evidence="1">Uncharacterized protein</fullName>
    </submittedName>
</protein>
<name>A0ABS0Y5D4_9HYPH</name>
<dbReference type="EMBL" id="JAELXT010000026">
    <property type="protein sequence ID" value="MBJ6127489.1"/>
    <property type="molecule type" value="Genomic_DNA"/>
</dbReference>
<evidence type="ECO:0000313" key="1">
    <source>
        <dbReference type="EMBL" id="MBJ6127489.1"/>
    </source>
</evidence>
<accession>A0ABS0Y5D4</accession>
<sequence length="104" mass="11767">MGEWKTVYEDEVEGRWVTLKVYESEDDEEEDDDDPVVRVTVAPINDEAGEPEQMVDKPKAISEADAEDNSITLDPDAVEDLEEELIEIGFSPEAVRWIISKVPD</sequence>
<evidence type="ECO:0000313" key="2">
    <source>
        <dbReference type="Proteomes" id="UP000620670"/>
    </source>
</evidence>
<keyword evidence="2" id="KW-1185">Reference proteome</keyword>
<comment type="caution">
    <text evidence="1">The sequence shown here is derived from an EMBL/GenBank/DDBJ whole genome shotgun (WGS) entry which is preliminary data.</text>
</comment>
<proteinExistence type="predicted"/>
<organism evidence="1 2">
    <name type="scientific">Microvirga splendida</name>
    <dbReference type="NCBI Taxonomy" id="2795727"/>
    <lineage>
        <taxon>Bacteria</taxon>
        <taxon>Pseudomonadati</taxon>
        <taxon>Pseudomonadota</taxon>
        <taxon>Alphaproteobacteria</taxon>
        <taxon>Hyphomicrobiales</taxon>
        <taxon>Methylobacteriaceae</taxon>
        <taxon>Microvirga</taxon>
    </lineage>
</organism>
<gene>
    <name evidence="1" type="ORF">JAO75_18975</name>
</gene>
<dbReference type="RefSeq" id="WP_199050713.1">
    <property type="nucleotide sequence ID" value="NZ_JAELXT010000026.1"/>
</dbReference>
<reference evidence="2" key="1">
    <citation type="submission" date="2020-12" db="EMBL/GenBank/DDBJ databases">
        <title>Hymenobacter sp.</title>
        <authorList>
            <person name="Kim M.K."/>
        </authorList>
    </citation>
    <scope>NUCLEOTIDE SEQUENCE [LARGE SCALE GENOMIC DNA]</scope>
    <source>
        <strain evidence="2">BT325</strain>
    </source>
</reference>